<feature type="transmembrane region" description="Helical" evidence="6">
    <location>
        <begin position="150"/>
        <end position="170"/>
    </location>
</feature>
<protein>
    <submittedName>
        <fullName evidence="7">Uncharacterized protein</fullName>
    </submittedName>
</protein>
<feature type="transmembrane region" description="Helical" evidence="6">
    <location>
        <begin position="77"/>
        <end position="96"/>
    </location>
</feature>
<name>A0A2I7N690_9NEIS</name>
<keyword evidence="5 6" id="KW-0472">Membrane</keyword>
<evidence type="ECO:0000256" key="5">
    <source>
        <dbReference type="ARBA" id="ARBA00023136"/>
    </source>
</evidence>
<sequence>MNFQKSRGFICTHSLAYTFLLAFIPFSIATASISDWLPFSNSLVDEVQTYFFSRFLPQSGTDIYDLFKLSFKHSTRLSIVGVISLLVTTYGMMFAIEQHIHQMWHLKRQRKILQTLFIFSCFFILGPIITYSIAYIYRFISAKLDIPVEIQYIISECLSVLITTSSFYCCL</sequence>
<evidence type="ECO:0000256" key="6">
    <source>
        <dbReference type="SAM" id="Phobius"/>
    </source>
</evidence>
<reference evidence="8" key="1">
    <citation type="submission" date="2017-11" db="EMBL/GenBank/DDBJ databases">
        <authorList>
            <person name="Chan K.G."/>
            <person name="Lee L.S."/>
        </authorList>
    </citation>
    <scope>NUCLEOTIDE SEQUENCE [LARGE SCALE GENOMIC DNA]</scope>
    <source>
        <strain evidence="8">DSM 100970</strain>
    </source>
</reference>
<accession>A0A2I7N690</accession>
<dbReference type="PANTHER" id="PTHR30213:SF0">
    <property type="entry name" value="UPF0761 MEMBRANE PROTEIN YIHY"/>
    <property type="match status" value="1"/>
</dbReference>
<dbReference type="EMBL" id="CP024847">
    <property type="protein sequence ID" value="AUR51940.1"/>
    <property type="molecule type" value="Genomic_DNA"/>
</dbReference>
<evidence type="ECO:0000313" key="7">
    <source>
        <dbReference type="EMBL" id="AUR51940.1"/>
    </source>
</evidence>
<evidence type="ECO:0000256" key="4">
    <source>
        <dbReference type="ARBA" id="ARBA00022989"/>
    </source>
</evidence>
<evidence type="ECO:0000256" key="2">
    <source>
        <dbReference type="ARBA" id="ARBA00022475"/>
    </source>
</evidence>
<comment type="subcellular location">
    <subcellularLocation>
        <location evidence="1">Cell membrane</location>
        <topology evidence="1">Multi-pass membrane protein</topology>
    </subcellularLocation>
</comment>
<evidence type="ECO:0000256" key="3">
    <source>
        <dbReference type="ARBA" id="ARBA00022692"/>
    </source>
</evidence>
<keyword evidence="2" id="KW-1003">Cell membrane</keyword>
<evidence type="ECO:0000313" key="8">
    <source>
        <dbReference type="Proteomes" id="UP000236655"/>
    </source>
</evidence>
<dbReference type="AlphaFoldDB" id="A0A2I7N690"/>
<evidence type="ECO:0000256" key="1">
    <source>
        <dbReference type="ARBA" id="ARBA00004651"/>
    </source>
</evidence>
<dbReference type="InterPro" id="IPR017039">
    <property type="entry name" value="Virul_fac_BrkB"/>
</dbReference>
<dbReference type="KEGG" id="nba:CUN60_06395"/>
<keyword evidence="4 6" id="KW-1133">Transmembrane helix</keyword>
<proteinExistence type="predicted"/>
<keyword evidence="3 6" id="KW-0812">Transmembrane</keyword>
<dbReference type="Proteomes" id="UP000236655">
    <property type="component" value="Chromosome"/>
</dbReference>
<dbReference type="PANTHER" id="PTHR30213">
    <property type="entry name" value="INNER MEMBRANE PROTEIN YHJD"/>
    <property type="match status" value="1"/>
</dbReference>
<dbReference type="Pfam" id="PF03631">
    <property type="entry name" value="Virul_fac_BrkB"/>
    <property type="match status" value="1"/>
</dbReference>
<feature type="transmembrane region" description="Helical" evidence="6">
    <location>
        <begin position="116"/>
        <end position="138"/>
    </location>
</feature>
<gene>
    <name evidence="7" type="ORF">CUN60_06395</name>
</gene>
<organism evidence="7 8">
    <name type="scientific">Aquella oligotrophica</name>
    <dbReference type="NCBI Taxonomy" id="2067065"/>
    <lineage>
        <taxon>Bacteria</taxon>
        <taxon>Pseudomonadati</taxon>
        <taxon>Pseudomonadota</taxon>
        <taxon>Betaproteobacteria</taxon>
        <taxon>Neisseriales</taxon>
        <taxon>Neisseriaceae</taxon>
        <taxon>Aquella</taxon>
    </lineage>
</organism>
<keyword evidence="8" id="KW-1185">Reference proteome</keyword>
<dbReference type="GO" id="GO:0005886">
    <property type="term" value="C:plasma membrane"/>
    <property type="evidence" value="ECO:0007669"/>
    <property type="project" value="UniProtKB-SubCell"/>
</dbReference>